<dbReference type="KEGG" id="msto:MSTO_09730"/>
<gene>
    <name evidence="2" type="ORF">MSTO_09730</name>
</gene>
<dbReference type="PANTHER" id="PTHR11012:SF30">
    <property type="entry name" value="PROTEIN KINASE-LIKE DOMAIN-CONTAINING"/>
    <property type="match status" value="1"/>
</dbReference>
<dbReference type="Proteomes" id="UP000467130">
    <property type="component" value="Chromosome"/>
</dbReference>
<dbReference type="Pfam" id="PF01636">
    <property type="entry name" value="APH"/>
    <property type="match status" value="1"/>
</dbReference>
<name>A0A7I7Q3B4_9MYCO</name>
<evidence type="ECO:0000313" key="2">
    <source>
        <dbReference type="EMBL" id="BBY20768.1"/>
    </source>
</evidence>
<sequence length="341" mass="37826">MPSTALPLKVEQITPEWLGAALSTPRREVRVRAASVTGVVWGTATKVMLDVGYASGGDELPSRLCVKGGFVPEMLEFMAPGYQAEARFYRDVAPLLGEGLSRCHFAGIDEDSGQGIVILDDLATQGAAFCDARQSLSVDQAGPALELLARWHARTDLEVDWLDAPPHYRPMAYALVAERCDEHTNEMEGPVGRVLTSRERLLAGFQAMWADEDRRPRRFIHGDANLTNVYLGAYGELRFVDWQFAGRGDAYHDVAFFLIGALSSEDRRNAEERLLRCYLVARGAEAETFDVAWDAYRRHALYGIIYALTPEAMQPAEIRDAMSVRFAHAVHDHDVLSLLGV</sequence>
<dbReference type="InterPro" id="IPR002575">
    <property type="entry name" value="Aminoglycoside_PTrfase"/>
</dbReference>
<dbReference type="SUPFAM" id="SSF56112">
    <property type="entry name" value="Protein kinase-like (PK-like)"/>
    <property type="match status" value="1"/>
</dbReference>
<organism evidence="2 3">
    <name type="scientific">Mycobacterium stomatepiae</name>
    <dbReference type="NCBI Taxonomy" id="470076"/>
    <lineage>
        <taxon>Bacteria</taxon>
        <taxon>Bacillati</taxon>
        <taxon>Actinomycetota</taxon>
        <taxon>Actinomycetes</taxon>
        <taxon>Mycobacteriales</taxon>
        <taxon>Mycobacteriaceae</taxon>
        <taxon>Mycobacterium</taxon>
        <taxon>Mycobacterium simiae complex</taxon>
    </lineage>
</organism>
<dbReference type="RefSeq" id="WP_163788761.1">
    <property type="nucleotide sequence ID" value="NZ_AP022587.1"/>
</dbReference>
<evidence type="ECO:0000259" key="1">
    <source>
        <dbReference type="Pfam" id="PF01636"/>
    </source>
</evidence>
<dbReference type="AlphaFoldDB" id="A0A7I7Q3B4"/>
<keyword evidence="2" id="KW-0808">Transferase</keyword>
<dbReference type="GO" id="GO:0016740">
    <property type="term" value="F:transferase activity"/>
    <property type="evidence" value="ECO:0007669"/>
    <property type="project" value="UniProtKB-KW"/>
</dbReference>
<dbReference type="EMBL" id="AP022587">
    <property type="protein sequence ID" value="BBY20768.1"/>
    <property type="molecule type" value="Genomic_DNA"/>
</dbReference>
<reference evidence="2 3" key="1">
    <citation type="journal article" date="2019" name="Emerg. Microbes Infect.">
        <title>Comprehensive subspecies identification of 175 nontuberculous mycobacteria species based on 7547 genomic profiles.</title>
        <authorList>
            <person name="Matsumoto Y."/>
            <person name="Kinjo T."/>
            <person name="Motooka D."/>
            <person name="Nabeya D."/>
            <person name="Jung N."/>
            <person name="Uechi K."/>
            <person name="Horii T."/>
            <person name="Iida T."/>
            <person name="Fujita J."/>
            <person name="Nakamura S."/>
        </authorList>
    </citation>
    <scope>NUCLEOTIDE SEQUENCE [LARGE SCALE GENOMIC DNA]</scope>
    <source>
        <strain evidence="2 3">JCM 17783</strain>
    </source>
</reference>
<proteinExistence type="predicted"/>
<protein>
    <submittedName>
        <fullName evidence="2">Aminoglycoside phosphotransferase</fullName>
    </submittedName>
</protein>
<dbReference type="PANTHER" id="PTHR11012">
    <property type="entry name" value="PROTEIN KINASE-LIKE DOMAIN-CONTAINING"/>
    <property type="match status" value="1"/>
</dbReference>
<feature type="domain" description="Aminoglycoside phosphotransferase" evidence="1">
    <location>
        <begin position="84"/>
        <end position="279"/>
    </location>
</feature>
<dbReference type="InterPro" id="IPR011009">
    <property type="entry name" value="Kinase-like_dom_sf"/>
</dbReference>
<accession>A0A7I7Q3B4</accession>
<dbReference type="Gene3D" id="3.90.1200.10">
    <property type="match status" value="1"/>
</dbReference>
<keyword evidence="3" id="KW-1185">Reference proteome</keyword>
<evidence type="ECO:0000313" key="3">
    <source>
        <dbReference type="Proteomes" id="UP000467130"/>
    </source>
</evidence>